<comment type="subunit">
    <text evidence="8">Monomer.</text>
</comment>
<comment type="cofactor">
    <cofactor evidence="8">
        <name>Mn(2+)</name>
        <dbReference type="ChEBI" id="CHEBI:29035"/>
    </cofactor>
    <text evidence="8">Binds 2 manganese ions per subunit.</text>
</comment>
<evidence type="ECO:0000256" key="1">
    <source>
        <dbReference type="ARBA" id="ARBA00000370"/>
    </source>
</evidence>
<evidence type="ECO:0000259" key="11">
    <source>
        <dbReference type="Pfam" id="PF06415"/>
    </source>
</evidence>
<dbReference type="PANTHER" id="PTHR31637">
    <property type="entry name" value="2,3-BISPHOSPHOGLYCERATE-INDEPENDENT PHOSPHOGLYCERATE MUTASE"/>
    <property type="match status" value="1"/>
</dbReference>
<evidence type="ECO:0000256" key="5">
    <source>
        <dbReference type="ARBA" id="ARBA00023152"/>
    </source>
</evidence>
<dbReference type="Gene3D" id="3.40.720.10">
    <property type="entry name" value="Alkaline Phosphatase, subunit A"/>
    <property type="match status" value="1"/>
</dbReference>
<feature type="domain" description="BPG-independent PGAM N-terminal" evidence="11">
    <location>
        <begin position="81"/>
        <end position="291"/>
    </location>
</feature>
<feature type="binding site" evidence="8">
    <location>
        <position position="438"/>
    </location>
    <ligand>
        <name>Mn(2+)</name>
        <dbReference type="ChEBI" id="CHEBI:29035"/>
        <label>2</label>
    </ligand>
</feature>
<dbReference type="Proteomes" id="UP001523392">
    <property type="component" value="Unassembled WGS sequence"/>
</dbReference>
<evidence type="ECO:0000313" key="12">
    <source>
        <dbReference type="EMBL" id="MCO6415041.1"/>
    </source>
</evidence>
<keyword evidence="5 8" id="KW-0324">Glycolysis</keyword>
<feature type="binding site" evidence="8">
    <location>
        <position position="11"/>
    </location>
    <ligand>
        <name>Mn(2+)</name>
        <dbReference type="ChEBI" id="CHEBI:29035"/>
        <label>2</label>
    </ligand>
</feature>
<feature type="binding site" evidence="8">
    <location>
        <begin position="254"/>
        <end position="257"/>
    </location>
    <ligand>
        <name>substrate</name>
    </ligand>
</feature>
<feature type="binding site" evidence="8">
    <location>
        <position position="439"/>
    </location>
    <ligand>
        <name>Mn(2+)</name>
        <dbReference type="ChEBI" id="CHEBI:29035"/>
        <label>2</label>
    </ligand>
</feature>
<keyword evidence="4 8" id="KW-0479">Metal-binding</keyword>
<proteinExistence type="inferred from homology"/>
<dbReference type="PIRSF" id="PIRSF001492">
    <property type="entry name" value="IPGAM"/>
    <property type="match status" value="1"/>
</dbReference>
<evidence type="ECO:0000256" key="9">
    <source>
        <dbReference type="NCBIfam" id="TIGR01307"/>
    </source>
</evidence>
<dbReference type="InterPro" id="IPR036646">
    <property type="entry name" value="PGAM_B_sf"/>
</dbReference>
<sequence length="508" mass="53377">MPKPVMLVILDGWGWREEVADNAVRQARTPTFDALWSAGPHAFLHTSGHDVGLPDGQMGNSEVGHLNLGAGRVVMQDLPRIDKTVADGSLATLPALTELIAKLKASGGTCHLLGLVSPGGVHSHQKHAAALAKALSAAGVRVAVHCFTDGRDTPPRAAPDYLRTLMQDIAGLPDVAIATVTGRYYAMDRDNRWERVSQAYNVMASAEGARAADPVAAVEAAHAKDVTDEFVPATAIGDYAGMRDGDGLLCFNFRADRVREILAALLDPNFSGFPRSRTVSFAAAAGMTQYSTALDAFLGTLFPPQSMADILGEVVARAGRTQLRMAETEKYPHVTYFLNGGEEKPYPGEDRIMVPSPKVATYDLQPEMSAPELTEKAVAAINTGKYDLIVLNFANPDMVGHTGSLPAAIKAVETVDAGLGRIAAAVRAQGGALLVTADHGNCELMKDPVTGGPHTAHTTNPVPVMLVGGPAGGKLHDGRLADVAPTLLALMGLAQPQAMTGVSLLKQG</sequence>
<dbReference type="Pfam" id="PF01676">
    <property type="entry name" value="Metalloenzyme"/>
    <property type="match status" value="1"/>
</dbReference>
<dbReference type="NCBIfam" id="TIGR01307">
    <property type="entry name" value="pgm_bpd_ind"/>
    <property type="match status" value="1"/>
</dbReference>
<dbReference type="PANTHER" id="PTHR31637:SF0">
    <property type="entry name" value="2,3-BISPHOSPHOGLYCERATE-INDEPENDENT PHOSPHOGLYCERATE MUTASE"/>
    <property type="match status" value="1"/>
</dbReference>
<feature type="binding site" evidence="8">
    <location>
        <position position="183"/>
    </location>
    <ligand>
        <name>substrate</name>
    </ligand>
</feature>
<keyword evidence="7 8" id="KW-0413">Isomerase</keyword>
<evidence type="ECO:0000256" key="2">
    <source>
        <dbReference type="ARBA" id="ARBA00004798"/>
    </source>
</evidence>
<dbReference type="RefSeq" id="WP_252951652.1">
    <property type="nucleotide sequence ID" value="NZ_JAFIRR010000012.1"/>
</dbReference>
<gene>
    <name evidence="8 12" type="primary">gpmI</name>
    <name evidence="12" type="ORF">JYK14_02460</name>
</gene>
<name>A0ABT1CZG2_9PROT</name>
<feature type="binding site" evidence="8">
    <location>
        <position position="122"/>
    </location>
    <ligand>
        <name>substrate</name>
    </ligand>
</feature>
<dbReference type="EC" id="5.4.2.12" evidence="8 9"/>
<keyword evidence="6 8" id="KW-0464">Manganese</keyword>
<dbReference type="GO" id="GO:0004619">
    <property type="term" value="F:phosphoglycerate mutase activity"/>
    <property type="evidence" value="ECO:0007669"/>
    <property type="project" value="UniProtKB-EC"/>
</dbReference>
<evidence type="ECO:0000256" key="6">
    <source>
        <dbReference type="ARBA" id="ARBA00023211"/>
    </source>
</evidence>
<feature type="binding site" evidence="8">
    <location>
        <begin position="151"/>
        <end position="152"/>
    </location>
    <ligand>
        <name>substrate</name>
    </ligand>
</feature>
<evidence type="ECO:0000313" key="13">
    <source>
        <dbReference type="Proteomes" id="UP001523392"/>
    </source>
</evidence>
<dbReference type="SUPFAM" id="SSF53649">
    <property type="entry name" value="Alkaline phosphatase-like"/>
    <property type="match status" value="1"/>
</dbReference>
<organism evidence="12 13">
    <name type="scientific">Siccirubricoccus soli</name>
    <dbReference type="NCBI Taxonomy" id="2899147"/>
    <lineage>
        <taxon>Bacteria</taxon>
        <taxon>Pseudomonadati</taxon>
        <taxon>Pseudomonadota</taxon>
        <taxon>Alphaproteobacteria</taxon>
        <taxon>Acetobacterales</taxon>
        <taxon>Roseomonadaceae</taxon>
        <taxon>Siccirubricoccus</taxon>
    </lineage>
</organism>
<feature type="active site" description="Phosphoserine intermediate" evidence="8">
    <location>
        <position position="61"/>
    </location>
</feature>
<comment type="caution">
    <text evidence="12">The sequence shown here is derived from an EMBL/GenBank/DDBJ whole genome shotgun (WGS) entry which is preliminary data.</text>
</comment>
<comment type="catalytic activity">
    <reaction evidence="1 8">
        <text>(2R)-2-phosphoglycerate = (2R)-3-phosphoglycerate</text>
        <dbReference type="Rhea" id="RHEA:15901"/>
        <dbReference type="ChEBI" id="CHEBI:58272"/>
        <dbReference type="ChEBI" id="CHEBI:58289"/>
        <dbReference type="EC" id="5.4.2.12"/>
    </reaction>
</comment>
<dbReference type="CDD" id="cd16010">
    <property type="entry name" value="iPGM"/>
    <property type="match status" value="1"/>
</dbReference>
<dbReference type="InterPro" id="IPR011258">
    <property type="entry name" value="BPG-indep_PGM_N"/>
</dbReference>
<dbReference type="InterPro" id="IPR006124">
    <property type="entry name" value="Metalloenzyme"/>
</dbReference>
<comment type="pathway">
    <text evidence="2 8">Carbohydrate degradation; glycolysis; pyruvate from D-glyceraldehyde 3-phosphate: step 3/5.</text>
</comment>
<dbReference type="Gene3D" id="3.40.1450.10">
    <property type="entry name" value="BPG-independent phosphoglycerate mutase, domain B"/>
    <property type="match status" value="1"/>
</dbReference>
<dbReference type="InterPro" id="IPR017850">
    <property type="entry name" value="Alkaline_phosphatase_core_sf"/>
</dbReference>
<dbReference type="SUPFAM" id="SSF64158">
    <property type="entry name" value="2,3-Bisphosphoglycerate-independent phosphoglycerate mutase, substrate-binding domain"/>
    <property type="match status" value="1"/>
</dbReference>
<keyword evidence="13" id="KW-1185">Reference proteome</keyword>
<evidence type="ECO:0000256" key="8">
    <source>
        <dbReference type="HAMAP-Rule" id="MF_01038"/>
    </source>
</evidence>
<feature type="binding site" evidence="8">
    <location>
        <position position="457"/>
    </location>
    <ligand>
        <name>Mn(2+)</name>
        <dbReference type="ChEBI" id="CHEBI:29035"/>
        <label>1</label>
    </ligand>
</feature>
<dbReference type="HAMAP" id="MF_01038">
    <property type="entry name" value="GpmI"/>
    <property type="match status" value="1"/>
</dbReference>
<protein>
    <recommendedName>
        <fullName evidence="8 9">2,3-bisphosphoglycerate-independent phosphoglycerate mutase</fullName>
        <shortName evidence="8">BPG-independent PGAM</shortName>
        <shortName evidence="8">Phosphoglyceromutase</shortName>
        <shortName evidence="8">iPGM</shortName>
        <ecNumber evidence="8 9">5.4.2.12</ecNumber>
    </recommendedName>
</protein>
<evidence type="ECO:0000256" key="3">
    <source>
        <dbReference type="ARBA" id="ARBA00008819"/>
    </source>
</evidence>
<comment type="similarity">
    <text evidence="3 8">Belongs to the BPG-independent phosphoglycerate mutase family.</text>
</comment>
<dbReference type="Pfam" id="PF06415">
    <property type="entry name" value="iPGM_N"/>
    <property type="match status" value="1"/>
</dbReference>
<feature type="binding site" evidence="8">
    <location>
        <position position="189"/>
    </location>
    <ligand>
        <name>substrate</name>
    </ligand>
</feature>
<evidence type="ECO:0000256" key="7">
    <source>
        <dbReference type="ARBA" id="ARBA00023235"/>
    </source>
</evidence>
<dbReference type="InterPro" id="IPR005995">
    <property type="entry name" value="Pgm_bpd_ind"/>
</dbReference>
<feature type="binding site" evidence="8">
    <location>
        <position position="61"/>
    </location>
    <ligand>
        <name>Mn(2+)</name>
        <dbReference type="ChEBI" id="CHEBI:29035"/>
        <label>2</label>
    </ligand>
</feature>
<evidence type="ECO:0000256" key="4">
    <source>
        <dbReference type="ARBA" id="ARBA00022723"/>
    </source>
</evidence>
<feature type="binding site" evidence="8">
    <location>
        <position position="397"/>
    </location>
    <ligand>
        <name>Mn(2+)</name>
        <dbReference type="ChEBI" id="CHEBI:29035"/>
        <label>1</label>
    </ligand>
</feature>
<comment type="function">
    <text evidence="8">Catalyzes the interconversion of 2-phosphoglycerate and 3-phosphoglycerate.</text>
</comment>
<feature type="binding site" evidence="8">
    <location>
        <position position="330"/>
    </location>
    <ligand>
        <name>substrate</name>
    </ligand>
</feature>
<feature type="domain" description="Metalloenzyme" evidence="10">
    <location>
        <begin position="3"/>
        <end position="494"/>
    </location>
</feature>
<accession>A0ABT1CZG2</accession>
<reference evidence="12 13" key="1">
    <citation type="submission" date="2021-12" db="EMBL/GenBank/DDBJ databases">
        <title>Siccirubricoccus leaddurans sp. nov., a high concentration Zn2+ tolerance bacterium.</title>
        <authorList>
            <person name="Cao Y."/>
        </authorList>
    </citation>
    <scope>NUCLEOTIDE SEQUENCE [LARGE SCALE GENOMIC DNA]</scope>
    <source>
        <strain evidence="12 13">KC 17139</strain>
    </source>
</reference>
<dbReference type="EMBL" id="JAFIRR010000012">
    <property type="protein sequence ID" value="MCO6415041.1"/>
    <property type="molecule type" value="Genomic_DNA"/>
</dbReference>
<evidence type="ECO:0000259" key="10">
    <source>
        <dbReference type="Pfam" id="PF01676"/>
    </source>
</evidence>
<feature type="binding site" evidence="8">
    <location>
        <position position="401"/>
    </location>
    <ligand>
        <name>Mn(2+)</name>
        <dbReference type="ChEBI" id="CHEBI:29035"/>
        <label>1</label>
    </ligand>
</feature>